<accession>A0A2G8SCK3</accession>
<keyword evidence="1" id="KW-0677">Repeat</keyword>
<gene>
    <name evidence="3" type="ORF">GSI_06207</name>
</gene>
<dbReference type="AlphaFoldDB" id="A0A2G8SCK3"/>
<dbReference type="OrthoDB" id="2423701at2759"/>
<dbReference type="Pfam" id="PF13414">
    <property type="entry name" value="TPR_11"/>
    <property type="match status" value="1"/>
</dbReference>
<sequence>MASDDNKTRAEQLKADGNALYVRNDFPAARSKYTQAIKLDDSNPVLYSNRAATYIALKQYLDAAKDARKAVDLDSKNGKAWARLGKSAYELRLHELSVDAWKKALETLPAAGPSPQEEQLKNHFEEGLKLAESSLAAAKDRSMSDNRMFTFPNSPDKWPWMKALAMEDGLTANNVLNTCAWPLMNAYKDFSDGVKYMKQLKRTETGAEGNLNALQLIVGGILRDQRVFHMDAADWIENLQLQVEFELAAFGGWPEGGAETIKEAAVKLLEDKGWKATRLALGATIRAWFLRAYFADRSGQSKTVAMQYYNSIVDVLEWGAKTWHGVPTSDRGVIFLKTFVRAIRRIRLETYLSALREYEAAAGDENPQFKVEELIDMANQMVEETSNNMPKAGDDTPVDKGAWYSFYVCPIAEAHATLGAVFLQQGLSAKQEGDAEEAENMLAAAAKFYKKAAEMYPPDDENFPFFLKISFEAEWHRGRPLSETLPLCDRIRKALPAVAKIWEFNPADKLRSHIHQLDEFETRAYTGLLEGKLAMDTPSSNIALNF</sequence>
<dbReference type="InterPro" id="IPR011990">
    <property type="entry name" value="TPR-like_helical_dom_sf"/>
</dbReference>
<dbReference type="Gene3D" id="1.25.40.10">
    <property type="entry name" value="Tetratricopeptide repeat domain"/>
    <property type="match status" value="1"/>
</dbReference>
<evidence type="ECO:0000256" key="1">
    <source>
        <dbReference type="ARBA" id="ARBA00022737"/>
    </source>
</evidence>
<dbReference type="GO" id="GO:0072380">
    <property type="term" value="C:TRC complex"/>
    <property type="evidence" value="ECO:0007669"/>
    <property type="project" value="TreeGrafter"/>
</dbReference>
<reference evidence="3 4" key="1">
    <citation type="journal article" date="2015" name="Sci. Rep.">
        <title>Chromosome-level genome map provides insights into diverse defense mechanisms in the medicinal fungus Ganoderma sinense.</title>
        <authorList>
            <person name="Zhu Y."/>
            <person name="Xu J."/>
            <person name="Sun C."/>
            <person name="Zhou S."/>
            <person name="Xu H."/>
            <person name="Nelson D.R."/>
            <person name="Qian J."/>
            <person name="Song J."/>
            <person name="Luo H."/>
            <person name="Xiang L."/>
            <person name="Li Y."/>
            <person name="Xu Z."/>
            <person name="Ji A."/>
            <person name="Wang L."/>
            <person name="Lu S."/>
            <person name="Hayward A."/>
            <person name="Sun W."/>
            <person name="Li X."/>
            <person name="Schwartz D.C."/>
            <person name="Wang Y."/>
            <person name="Chen S."/>
        </authorList>
    </citation>
    <scope>NUCLEOTIDE SEQUENCE [LARGE SCALE GENOMIC DNA]</scope>
    <source>
        <strain evidence="3 4">ZZ0214-1</strain>
    </source>
</reference>
<dbReference type="PANTHER" id="PTHR45831">
    <property type="entry name" value="LD24721P"/>
    <property type="match status" value="1"/>
</dbReference>
<proteinExistence type="predicted"/>
<dbReference type="InterPro" id="IPR047150">
    <property type="entry name" value="SGT"/>
</dbReference>
<name>A0A2G8SCK3_9APHY</name>
<evidence type="ECO:0000256" key="2">
    <source>
        <dbReference type="ARBA" id="ARBA00022803"/>
    </source>
</evidence>
<dbReference type="GO" id="GO:0006620">
    <property type="term" value="P:post-translational protein targeting to endoplasmic reticulum membrane"/>
    <property type="evidence" value="ECO:0007669"/>
    <property type="project" value="TreeGrafter"/>
</dbReference>
<comment type="caution">
    <text evidence="3">The sequence shown here is derived from an EMBL/GenBank/DDBJ whole genome shotgun (WGS) entry which is preliminary data.</text>
</comment>
<dbReference type="SUPFAM" id="SSF48452">
    <property type="entry name" value="TPR-like"/>
    <property type="match status" value="1"/>
</dbReference>
<organism evidence="3 4">
    <name type="scientific">Ganoderma sinense ZZ0214-1</name>
    <dbReference type="NCBI Taxonomy" id="1077348"/>
    <lineage>
        <taxon>Eukaryota</taxon>
        <taxon>Fungi</taxon>
        <taxon>Dikarya</taxon>
        <taxon>Basidiomycota</taxon>
        <taxon>Agaricomycotina</taxon>
        <taxon>Agaricomycetes</taxon>
        <taxon>Polyporales</taxon>
        <taxon>Polyporaceae</taxon>
        <taxon>Ganoderma</taxon>
    </lineage>
</organism>
<evidence type="ECO:0000313" key="4">
    <source>
        <dbReference type="Proteomes" id="UP000230002"/>
    </source>
</evidence>
<dbReference type="InterPro" id="IPR019734">
    <property type="entry name" value="TPR_rpt"/>
</dbReference>
<protein>
    <submittedName>
        <fullName evidence="3">Transporter</fullName>
    </submittedName>
</protein>
<dbReference type="PANTHER" id="PTHR45831:SF2">
    <property type="entry name" value="LD24721P"/>
    <property type="match status" value="1"/>
</dbReference>
<dbReference type="Proteomes" id="UP000230002">
    <property type="component" value="Unassembled WGS sequence"/>
</dbReference>
<keyword evidence="2" id="KW-0802">TPR repeat</keyword>
<dbReference type="SMART" id="SM00028">
    <property type="entry name" value="TPR"/>
    <property type="match status" value="4"/>
</dbReference>
<dbReference type="STRING" id="1077348.A0A2G8SCK3"/>
<keyword evidence="4" id="KW-1185">Reference proteome</keyword>
<dbReference type="GO" id="GO:0016020">
    <property type="term" value="C:membrane"/>
    <property type="evidence" value="ECO:0007669"/>
    <property type="project" value="TreeGrafter"/>
</dbReference>
<dbReference type="EMBL" id="AYKW01000012">
    <property type="protein sequence ID" value="PIL31505.1"/>
    <property type="molecule type" value="Genomic_DNA"/>
</dbReference>
<evidence type="ECO:0000313" key="3">
    <source>
        <dbReference type="EMBL" id="PIL31505.1"/>
    </source>
</evidence>
<dbReference type="GO" id="GO:0060090">
    <property type="term" value="F:molecular adaptor activity"/>
    <property type="evidence" value="ECO:0007669"/>
    <property type="project" value="TreeGrafter"/>
</dbReference>